<organism evidence="1 2">
    <name type="scientific">Lentinula aff. lateritia</name>
    <dbReference type="NCBI Taxonomy" id="2804960"/>
    <lineage>
        <taxon>Eukaryota</taxon>
        <taxon>Fungi</taxon>
        <taxon>Dikarya</taxon>
        <taxon>Basidiomycota</taxon>
        <taxon>Agaricomycotina</taxon>
        <taxon>Agaricomycetes</taxon>
        <taxon>Agaricomycetidae</taxon>
        <taxon>Agaricales</taxon>
        <taxon>Marasmiineae</taxon>
        <taxon>Omphalotaceae</taxon>
        <taxon>Lentinula</taxon>
    </lineage>
</organism>
<dbReference type="Proteomes" id="UP001163835">
    <property type="component" value="Unassembled WGS sequence"/>
</dbReference>
<evidence type="ECO:0000313" key="1">
    <source>
        <dbReference type="EMBL" id="KAJ3803753.1"/>
    </source>
</evidence>
<evidence type="ECO:0000313" key="2">
    <source>
        <dbReference type="Proteomes" id="UP001163835"/>
    </source>
</evidence>
<proteinExistence type="predicted"/>
<comment type="caution">
    <text evidence="1">The sequence shown here is derived from an EMBL/GenBank/DDBJ whole genome shotgun (WGS) entry which is preliminary data.</text>
</comment>
<sequence length="153" mass="18025">TWLVNPPNRILTRDELIGYRAQALSKHNSFIEKVRRRVDANKVAELRRFERKYRHTIKDWDFKPGQLVQVRNSGIEKSLDRKMYPRYRGPMVVIRRTKGGSYIIAEMDGTVLKEKVGAFRVLPHFTRDEPIELPNNIHDLIDLNAEQLDLMVE</sequence>
<accession>A0ACC1TGL0</accession>
<keyword evidence="2" id="KW-1185">Reference proteome</keyword>
<name>A0ACC1TGL0_9AGAR</name>
<feature type="non-terminal residue" evidence="1">
    <location>
        <position position="153"/>
    </location>
</feature>
<gene>
    <name evidence="1" type="ORF">F5876DRAFT_17339</name>
</gene>
<dbReference type="EMBL" id="MU796853">
    <property type="protein sequence ID" value="KAJ3803753.1"/>
    <property type="molecule type" value="Genomic_DNA"/>
</dbReference>
<protein>
    <submittedName>
        <fullName evidence="1">Uncharacterized protein</fullName>
    </submittedName>
</protein>
<reference evidence="1" key="1">
    <citation type="submission" date="2022-09" db="EMBL/GenBank/DDBJ databases">
        <title>A Global Phylogenomic Analysis of the Shiitake Genus Lentinula.</title>
        <authorList>
            <consortium name="DOE Joint Genome Institute"/>
            <person name="Sierra-Patev S."/>
            <person name="Min B."/>
            <person name="Naranjo-Ortiz M."/>
            <person name="Looney B."/>
            <person name="Konkel Z."/>
            <person name="Slot J.C."/>
            <person name="Sakamoto Y."/>
            <person name="Steenwyk J.L."/>
            <person name="Rokas A."/>
            <person name="Carro J."/>
            <person name="Camarero S."/>
            <person name="Ferreira P."/>
            <person name="Molpeceres G."/>
            <person name="Ruiz-Duenas F.J."/>
            <person name="Serrano A."/>
            <person name="Henrissat B."/>
            <person name="Drula E."/>
            <person name="Hughes K.W."/>
            <person name="Mata J.L."/>
            <person name="Ishikawa N.K."/>
            <person name="Vargas-Isla R."/>
            <person name="Ushijima S."/>
            <person name="Smith C.A."/>
            <person name="Ahrendt S."/>
            <person name="Andreopoulos W."/>
            <person name="He G."/>
            <person name="Labutti K."/>
            <person name="Lipzen A."/>
            <person name="Ng V."/>
            <person name="Riley R."/>
            <person name="Sandor L."/>
            <person name="Barry K."/>
            <person name="Martinez A.T."/>
            <person name="Xiao Y."/>
            <person name="Gibbons J.G."/>
            <person name="Terashima K."/>
            <person name="Grigoriev I.V."/>
            <person name="Hibbett D.S."/>
        </authorList>
    </citation>
    <scope>NUCLEOTIDE SEQUENCE</scope>
    <source>
        <strain evidence="1">TMI1499</strain>
    </source>
</reference>
<feature type="non-terminal residue" evidence="1">
    <location>
        <position position="1"/>
    </location>
</feature>